<keyword evidence="2" id="KW-1003">Cell membrane</keyword>
<feature type="transmembrane region" description="Helical" evidence="7">
    <location>
        <begin position="133"/>
        <end position="150"/>
    </location>
</feature>
<evidence type="ECO:0000256" key="2">
    <source>
        <dbReference type="ARBA" id="ARBA00022475"/>
    </source>
</evidence>
<evidence type="ECO:0000256" key="4">
    <source>
        <dbReference type="ARBA" id="ARBA00022989"/>
    </source>
</evidence>
<keyword evidence="4 7" id="KW-1133">Transmembrane helix</keyword>
<feature type="region of interest" description="Disordered" evidence="6">
    <location>
        <begin position="1"/>
        <end position="32"/>
    </location>
</feature>
<dbReference type="InterPro" id="IPR052027">
    <property type="entry name" value="PspC"/>
</dbReference>
<reference evidence="9" key="1">
    <citation type="submission" date="2020-02" db="EMBL/GenBank/DDBJ databases">
        <authorList>
            <person name="Meier V. D."/>
        </authorList>
    </citation>
    <scope>NUCLEOTIDE SEQUENCE</scope>
    <source>
        <strain evidence="9">AVDCRST_MAG47</strain>
    </source>
</reference>
<feature type="compositionally biased region" description="Pro residues" evidence="6">
    <location>
        <begin position="226"/>
        <end position="237"/>
    </location>
</feature>
<protein>
    <recommendedName>
        <fullName evidence="8">Phage shock protein PspC N-terminal domain-containing protein</fullName>
    </recommendedName>
</protein>
<dbReference type="EMBL" id="CADCUK010000022">
    <property type="protein sequence ID" value="CAA9362686.1"/>
    <property type="molecule type" value="Genomic_DNA"/>
</dbReference>
<gene>
    <name evidence="9" type="ORF">AVDCRST_MAG47-308</name>
</gene>
<dbReference type="PANTHER" id="PTHR33885">
    <property type="entry name" value="PHAGE SHOCK PROTEIN C"/>
    <property type="match status" value="1"/>
</dbReference>
<keyword evidence="3 7" id="KW-0812">Transmembrane</keyword>
<dbReference type="InterPro" id="IPR007168">
    <property type="entry name" value="Phageshock_PspC_N"/>
</dbReference>
<feature type="region of interest" description="Disordered" evidence="6">
    <location>
        <begin position="178"/>
        <end position="241"/>
    </location>
</feature>
<organism evidence="9">
    <name type="scientific">uncultured Nocardioidaceae bacterium</name>
    <dbReference type="NCBI Taxonomy" id="253824"/>
    <lineage>
        <taxon>Bacteria</taxon>
        <taxon>Bacillati</taxon>
        <taxon>Actinomycetota</taxon>
        <taxon>Actinomycetes</taxon>
        <taxon>Propionibacteriales</taxon>
        <taxon>Nocardioidaceae</taxon>
        <taxon>environmental samples</taxon>
    </lineage>
</organism>
<name>A0A6J4MLF9_9ACTN</name>
<sequence length="440" mass="45845">MTENVTGTPRPDPATEPQPGPQGPPPGWDTENLKDYRKLRRTRLDRKVAGVAGGLGSHLNIDPTILRVLFVVLAFFGGSGILLYGALWLLVPEEGSEHVVISTSESTRNGLLIGAAAVAGLIALGDTWTGFGFPWPVAIVGLVVAAVLISRDSNKSRAVPPYTGGQAYTGAPPYAGTVPPYAGTTPPPPPSSADAAPYTSAPYTSAGTEQTATLPTYGGPGSGTPWYPPTPPPPVPPRPRRKGPLLFGITLALIALALGTLGLLDASGADVEDAAYPALALTVVGAMLVLGAFWGRPGGLIALGLVSSLLLAAFSIGNPTFEGDRDVRFTPTRAVDVAAVYDVPAGRIELDLTEVEDLEELDGQSIRLEANAGELVVIVPDDLAVDLNADIEYGGAIETPSGMLDGWSRSLQTRLDEGDAAAEVELELDLQFGHIEVRQQ</sequence>
<dbReference type="Pfam" id="PF04024">
    <property type="entry name" value="PspC"/>
    <property type="match status" value="1"/>
</dbReference>
<feature type="transmembrane region" description="Helical" evidence="7">
    <location>
        <begin position="65"/>
        <end position="90"/>
    </location>
</feature>
<evidence type="ECO:0000313" key="9">
    <source>
        <dbReference type="EMBL" id="CAA9362686.1"/>
    </source>
</evidence>
<evidence type="ECO:0000259" key="8">
    <source>
        <dbReference type="Pfam" id="PF04024"/>
    </source>
</evidence>
<dbReference type="PANTHER" id="PTHR33885:SF3">
    <property type="entry name" value="PHAGE SHOCK PROTEIN C"/>
    <property type="match status" value="1"/>
</dbReference>
<feature type="compositionally biased region" description="Polar residues" evidence="6">
    <location>
        <begin position="205"/>
        <end position="214"/>
    </location>
</feature>
<feature type="transmembrane region" description="Helical" evidence="7">
    <location>
        <begin position="276"/>
        <end position="294"/>
    </location>
</feature>
<keyword evidence="5 7" id="KW-0472">Membrane</keyword>
<feature type="domain" description="Phage shock protein PspC N-terminal" evidence="8">
    <location>
        <begin position="37"/>
        <end position="94"/>
    </location>
</feature>
<dbReference type="GO" id="GO:0005886">
    <property type="term" value="C:plasma membrane"/>
    <property type="evidence" value="ECO:0007669"/>
    <property type="project" value="UniProtKB-SubCell"/>
</dbReference>
<feature type="transmembrane region" description="Helical" evidence="7">
    <location>
        <begin position="301"/>
        <end position="321"/>
    </location>
</feature>
<evidence type="ECO:0000256" key="5">
    <source>
        <dbReference type="ARBA" id="ARBA00023136"/>
    </source>
</evidence>
<dbReference type="AlphaFoldDB" id="A0A6J4MLF9"/>
<comment type="subcellular location">
    <subcellularLocation>
        <location evidence="1">Cell membrane</location>
        <topology evidence="1">Single-pass membrane protein</topology>
    </subcellularLocation>
</comment>
<feature type="transmembrane region" description="Helical" evidence="7">
    <location>
        <begin position="245"/>
        <end position="264"/>
    </location>
</feature>
<accession>A0A6J4MLF9</accession>
<feature type="compositionally biased region" description="Pro residues" evidence="6">
    <location>
        <begin position="10"/>
        <end position="27"/>
    </location>
</feature>
<proteinExistence type="predicted"/>
<feature type="compositionally biased region" description="Low complexity" evidence="6">
    <location>
        <begin position="192"/>
        <end position="204"/>
    </location>
</feature>
<evidence type="ECO:0000256" key="3">
    <source>
        <dbReference type="ARBA" id="ARBA00022692"/>
    </source>
</evidence>
<evidence type="ECO:0000256" key="7">
    <source>
        <dbReference type="SAM" id="Phobius"/>
    </source>
</evidence>
<evidence type="ECO:0000256" key="1">
    <source>
        <dbReference type="ARBA" id="ARBA00004162"/>
    </source>
</evidence>
<evidence type="ECO:0000256" key="6">
    <source>
        <dbReference type="SAM" id="MobiDB-lite"/>
    </source>
</evidence>